<proteinExistence type="predicted"/>
<gene>
    <name evidence="1" type="ORF">J4E96_19510</name>
</gene>
<organism evidence="1 2">
    <name type="scientific">Pengzhenrongella sicca</name>
    <dbReference type="NCBI Taxonomy" id="2819238"/>
    <lineage>
        <taxon>Bacteria</taxon>
        <taxon>Bacillati</taxon>
        <taxon>Actinomycetota</taxon>
        <taxon>Actinomycetes</taxon>
        <taxon>Micrococcales</taxon>
        <taxon>Pengzhenrongella</taxon>
    </lineage>
</organism>
<name>A0A8A4ZEH5_9MICO</name>
<dbReference type="AlphaFoldDB" id="A0A8A4ZEH5"/>
<sequence>MSSARGAWSITGPYITGTPPGIFRISSTDCLEADLIESVVNAHSPTAVPRLHAALADRKRSWAVTTRTAAWLVLAETAARRGQRVAADDALRQALEEAMPLHPVRPFL</sequence>
<dbReference type="KEGG" id="psic:J4E96_19510"/>
<accession>A0A8A4ZEH5</accession>
<evidence type="ECO:0000313" key="2">
    <source>
        <dbReference type="Proteomes" id="UP000663937"/>
    </source>
</evidence>
<keyword evidence="2" id="KW-1185">Reference proteome</keyword>
<evidence type="ECO:0000313" key="1">
    <source>
        <dbReference type="EMBL" id="QTE29419.1"/>
    </source>
</evidence>
<dbReference type="RefSeq" id="WP_227423698.1">
    <property type="nucleotide sequence ID" value="NZ_CP071868.1"/>
</dbReference>
<protein>
    <submittedName>
        <fullName evidence="1">Uncharacterized protein</fullName>
    </submittedName>
</protein>
<dbReference type="EMBL" id="CP071868">
    <property type="protein sequence ID" value="QTE29419.1"/>
    <property type="molecule type" value="Genomic_DNA"/>
</dbReference>
<dbReference type="Proteomes" id="UP000663937">
    <property type="component" value="Chromosome"/>
</dbReference>
<reference evidence="1" key="1">
    <citation type="submission" date="2021-03" db="EMBL/GenBank/DDBJ databases">
        <title>Pengzhenrongella sicca gen. nov., sp. nov., a new member of suborder Micrococcineae isolated from High-Arctic tundra soil.</title>
        <authorList>
            <person name="Peng F."/>
        </authorList>
    </citation>
    <scope>NUCLEOTIDE SEQUENCE</scope>
    <source>
        <strain evidence="1">LRZ-2</strain>
    </source>
</reference>